<dbReference type="GO" id="GO:0043565">
    <property type="term" value="F:sequence-specific DNA binding"/>
    <property type="evidence" value="ECO:0007669"/>
    <property type="project" value="UniProtKB-ARBA"/>
</dbReference>
<feature type="compositionally biased region" description="Basic and acidic residues" evidence="13">
    <location>
        <begin position="145"/>
        <end position="161"/>
    </location>
</feature>
<name>A0A5N5T1N9_9CRUS</name>
<comment type="similarity">
    <text evidence="2">Belongs to the krueppel C2H2-type zinc-finger protein family.</text>
</comment>
<dbReference type="Pfam" id="PF00096">
    <property type="entry name" value="zf-C2H2"/>
    <property type="match status" value="3"/>
</dbReference>
<keyword evidence="5" id="KW-0677">Repeat</keyword>
<dbReference type="GO" id="GO:0005694">
    <property type="term" value="C:chromosome"/>
    <property type="evidence" value="ECO:0007669"/>
    <property type="project" value="UniProtKB-ARBA"/>
</dbReference>
<dbReference type="EMBL" id="SEYY01014117">
    <property type="protein sequence ID" value="KAB7500383.1"/>
    <property type="molecule type" value="Genomic_DNA"/>
</dbReference>
<dbReference type="PANTHER" id="PTHR24379:SF121">
    <property type="entry name" value="C2H2-TYPE DOMAIN-CONTAINING PROTEIN"/>
    <property type="match status" value="1"/>
</dbReference>
<evidence type="ECO:0000256" key="2">
    <source>
        <dbReference type="ARBA" id="ARBA00006991"/>
    </source>
</evidence>
<feature type="domain" description="C2H2-type" evidence="15">
    <location>
        <begin position="867"/>
        <end position="894"/>
    </location>
</feature>
<comment type="caution">
    <text evidence="16">The sequence shown here is derived from an EMBL/GenBank/DDBJ whole genome shotgun (WGS) entry which is preliminary data.</text>
</comment>
<dbReference type="GO" id="GO:0045893">
    <property type="term" value="P:positive regulation of DNA-templated transcription"/>
    <property type="evidence" value="ECO:0007669"/>
    <property type="project" value="UniProtKB-ARBA"/>
</dbReference>
<dbReference type="InterPro" id="IPR013087">
    <property type="entry name" value="Znf_C2H2_type"/>
</dbReference>
<keyword evidence="6 12" id="KW-0863">Zinc-finger</keyword>
<feature type="domain" description="C2H2-type" evidence="15">
    <location>
        <begin position="762"/>
        <end position="784"/>
    </location>
</feature>
<evidence type="ECO:0000256" key="4">
    <source>
        <dbReference type="ARBA" id="ARBA00022723"/>
    </source>
</evidence>
<dbReference type="GO" id="GO:0005634">
    <property type="term" value="C:nucleus"/>
    <property type="evidence" value="ECO:0007669"/>
    <property type="project" value="UniProtKB-SubCell"/>
</dbReference>
<dbReference type="Proteomes" id="UP000326759">
    <property type="component" value="Unassembled WGS sequence"/>
</dbReference>
<organism evidence="16 17">
    <name type="scientific">Armadillidium nasatum</name>
    <dbReference type="NCBI Taxonomy" id="96803"/>
    <lineage>
        <taxon>Eukaryota</taxon>
        <taxon>Metazoa</taxon>
        <taxon>Ecdysozoa</taxon>
        <taxon>Arthropoda</taxon>
        <taxon>Crustacea</taxon>
        <taxon>Multicrustacea</taxon>
        <taxon>Malacostraca</taxon>
        <taxon>Eumalacostraca</taxon>
        <taxon>Peracarida</taxon>
        <taxon>Isopoda</taxon>
        <taxon>Oniscidea</taxon>
        <taxon>Crinocheta</taxon>
        <taxon>Armadillidiidae</taxon>
        <taxon>Armadillidium</taxon>
    </lineage>
</organism>
<feature type="region of interest" description="Disordered" evidence="13">
    <location>
        <begin position="336"/>
        <end position="357"/>
    </location>
</feature>
<dbReference type="FunFam" id="3.30.160.60:FF:000614">
    <property type="entry name" value="Zinc finger protein 142"/>
    <property type="match status" value="1"/>
</dbReference>
<feature type="region of interest" description="Disordered" evidence="13">
    <location>
        <begin position="537"/>
        <end position="576"/>
    </location>
</feature>
<dbReference type="Pfam" id="PF00651">
    <property type="entry name" value="BTB"/>
    <property type="match status" value="1"/>
</dbReference>
<feature type="non-terminal residue" evidence="16">
    <location>
        <position position="924"/>
    </location>
</feature>
<dbReference type="PROSITE" id="PS50097">
    <property type="entry name" value="BTB"/>
    <property type="match status" value="1"/>
</dbReference>
<dbReference type="PROSITE" id="PS50157">
    <property type="entry name" value="ZINC_FINGER_C2H2_2"/>
    <property type="match status" value="11"/>
</dbReference>
<feature type="domain" description="C2H2-type" evidence="15">
    <location>
        <begin position="457"/>
        <end position="485"/>
    </location>
</feature>
<keyword evidence="10" id="KW-0804">Transcription</keyword>
<dbReference type="CDD" id="cd18315">
    <property type="entry name" value="BTB_POZ_BAB-like"/>
    <property type="match status" value="1"/>
</dbReference>
<dbReference type="InterPro" id="IPR011333">
    <property type="entry name" value="SKP1/BTB/POZ_sf"/>
</dbReference>
<dbReference type="GO" id="GO:0008270">
    <property type="term" value="F:zinc ion binding"/>
    <property type="evidence" value="ECO:0007669"/>
    <property type="project" value="UniProtKB-KW"/>
</dbReference>
<feature type="compositionally biased region" description="Polar residues" evidence="13">
    <location>
        <begin position="277"/>
        <end position="299"/>
    </location>
</feature>
<sequence length="924" mass="105376">MSGILCLKWNNHTSTFIKSLDILRSKELYCDATIACQGKFFPVHRFVLSTCSEYFEEIFERTQCKHPFIIVKDVEELQLEALLNYMYKGEVNVLQDRLPGLIRAAEALKVKGLAVSEEGSEEKKPLREKRKSNSSSPLQPKSKRKSDEKFLQQKSAHKSENVTEEDEISEIPNDNSVPRLGKQPEEEQISKDSTDNSDARSMENNGLNFQSITESQDNLDTEVEDIKVEPTEIFEAVEENISETVESQSRDNGKEDSLFVSLLSPNNAHSMSEDELPSNSNNHPVPQCSSWNDDVSTNSDKTHDEIGGKSQWLESEDFDPLSVGSCSYMTSNEETPKFTLDAPQDSPNDNKQDEQDIKPSFTKFQLSDCSKYLSDIDNGSDFAKDFKEEFTSIESQGLSEASLSSIAALSKFPFSDCTSSYASLLMEDSNLIAPVREAETADELMEQAKACGPTNKYHCISCPFKGKDKAALKLHIMRKHTGEKPYSCAICPYRCTTKDMLKIHTRKHTGERPFSCPYCSVRMSVKSSLKRHILLKHIQGKKQSHSDNLSIEQSSSTSSSTPSKGSGLSSSSSSSVNIKTYKCPNCPYETQMKSNLNLHHMRIHTGEKPIACIMCPFRTTTKSQLQKHMRKHTGEKPFACTFCSYRAAQKHCLLRHIPFADNPTSVAAEMYYNLITPHQCPHCIHRTKTKAELLRHVSYYHSDFRFTCALCHYKCRTNGLLKKHMLKHTKEKPYTCPICPYKTARKQHLVRHSKLHTGEKPFECPICQYKASRKDRLREHLRKHRDFTIAAIFTLQISLHDLDDIKIEEQEWYSEPSSPMMEEFSPSNPNLKKDDIPTQCPLCSYASKYKTNMKTHIARKHSGIQPFSCTMCKYRSSTKESLKIHMRKHTGEKPYKCKLCPYRAAHYNSIKLHNNIHTTEKPYR</sequence>
<evidence type="ECO:0000256" key="11">
    <source>
        <dbReference type="ARBA" id="ARBA00023242"/>
    </source>
</evidence>
<feature type="domain" description="C2H2-type" evidence="15">
    <location>
        <begin position="610"/>
        <end position="637"/>
    </location>
</feature>
<evidence type="ECO:0000256" key="8">
    <source>
        <dbReference type="ARBA" id="ARBA00023015"/>
    </source>
</evidence>
<dbReference type="FunFam" id="3.30.160.60:FF:001732">
    <property type="entry name" value="Zgc:162936"/>
    <property type="match status" value="1"/>
</dbReference>
<dbReference type="FunFam" id="3.30.160.60:FF:000446">
    <property type="entry name" value="Zinc finger protein"/>
    <property type="match status" value="3"/>
</dbReference>
<feature type="domain" description="C2H2-type" evidence="15">
    <location>
        <begin position="581"/>
        <end position="609"/>
    </location>
</feature>
<comment type="similarity">
    <text evidence="3">Belongs to the hunchback C2H2-type zinc-finger protein family.</text>
</comment>
<dbReference type="OrthoDB" id="6330646at2759"/>
<evidence type="ECO:0000256" key="10">
    <source>
        <dbReference type="ARBA" id="ARBA00023163"/>
    </source>
</evidence>
<proteinExistence type="inferred from homology"/>
<feature type="region of interest" description="Disordered" evidence="13">
    <location>
        <begin position="237"/>
        <end position="310"/>
    </location>
</feature>
<keyword evidence="11" id="KW-0539">Nucleus</keyword>
<evidence type="ECO:0000259" key="14">
    <source>
        <dbReference type="PROSITE" id="PS50097"/>
    </source>
</evidence>
<feature type="compositionally biased region" description="Polar residues" evidence="13">
    <location>
        <begin position="202"/>
        <end position="216"/>
    </location>
</feature>
<feature type="domain" description="C2H2-type" evidence="15">
    <location>
        <begin position="706"/>
        <end position="733"/>
    </location>
</feature>
<keyword evidence="9" id="KW-0238">DNA-binding</keyword>
<dbReference type="SUPFAM" id="SSF54695">
    <property type="entry name" value="POZ domain"/>
    <property type="match status" value="1"/>
</dbReference>
<dbReference type="Gene3D" id="3.30.710.10">
    <property type="entry name" value="Potassium Channel Kv1.1, Chain A"/>
    <property type="match status" value="1"/>
</dbReference>
<evidence type="ECO:0000256" key="7">
    <source>
        <dbReference type="ARBA" id="ARBA00022833"/>
    </source>
</evidence>
<evidence type="ECO:0000313" key="16">
    <source>
        <dbReference type="EMBL" id="KAB7500383.1"/>
    </source>
</evidence>
<gene>
    <name evidence="16" type="ORF">Anas_06165</name>
</gene>
<evidence type="ECO:0000256" key="9">
    <source>
        <dbReference type="ARBA" id="ARBA00023125"/>
    </source>
</evidence>
<feature type="domain" description="BTB" evidence="14">
    <location>
        <begin position="30"/>
        <end position="95"/>
    </location>
</feature>
<evidence type="ECO:0000256" key="5">
    <source>
        <dbReference type="ARBA" id="ARBA00022737"/>
    </source>
</evidence>
<dbReference type="SMART" id="SM00225">
    <property type="entry name" value="BTB"/>
    <property type="match status" value="1"/>
</dbReference>
<dbReference type="PROSITE" id="PS00028">
    <property type="entry name" value="ZINC_FINGER_C2H2_1"/>
    <property type="match status" value="3"/>
</dbReference>
<comment type="subcellular location">
    <subcellularLocation>
        <location evidence="1">Nucleus</location>
    </subcellularLocation>
</comment>
<evidence type="ECO:0000256" key="1">
    <source>
        <dbReference type="ARBA" id="ARBA00004123"/>
    </source>
</evidence>
<dbReference type="Gene3D" id="3.30.160.60">
    <property type="entry name" value="Classic Zinc Finger"/>
    <property type="match status" value="11"/>
</dbReference>
<evidence type="ECO:0000313" key="17">
    <source>
        <dbReference type="Proteomes" id="UP000326759"/>
    </source>
</evidence>
<reference evidence="16 17" key="1">
    <citation type="journal article" date="2019" name="PLoS Biol.">
        <title>Sex chromosomes control vertical transmission of feminizing Wolbachia symbionts in an isopod.</title>
        <authorList>
            <person name="Becking T."/>
            <person name="Chebbi M.A."/>
            <person name="Giraud I."/>
            <person name="Moumen B."/>
            <person name="Laverre T."/>
            <person name="Caubet Y."/>
            <person name="Peccoud J."/>
            <person name="Gilbert C."/>
            <person name="Cordaux R."/>
        </authorList>
    </citation>
    <scope>NUCLEOTIDE SEQUENCE [LARGE SCALE GENOMIC DNA]</scope>
    <source>
        <strain evidence="16">ANa2</strain>
        <tissue evidence="16">Whole body excluding digestive tract and cuticle</tissue>
    </source>
</reference>
<feature type="domain" description="C2H2-type" evidence="15">
    <location>
        <begin position="486"/>
        <end position="513"/>
    </location>
</feature>
<keyword evidence="17" id="KW-1185">Reference proteome</keyword>
<feature type="compositionally biased region" description="Basic and acidic residues" evidence="13">
    <location>
        <begin position="348"/>
        <end position="357"/>
    </location>
</feature>
<feature type="compositionally biased region" description="Basic and acidic residues" evidence="13">
    <location>
        <begin position="182"/>
        <end position="201"/>
    </location>
</feature>
<keyword evidence="4" id="KW-0479">Metal-binding</keyword>
<feature type="domain" description="C2H2-type" evidence="15">
    <location>
        <begin position="895"/>
        <end position="922"/>
    </location>
</feature>
<evidence type="ECO:0000256" key="6">
    <source>
        <dbReference type="ARBA" id="ARBA00022771"/>
    </source>
</evidence>
<evidence type="ECO:0000256" key="3">
    <source>
        <dbReference type="ARBA" id="ARBA00007746"/>
    </source>
</evidence>
<dbReference type="InterPro" id="IPR036236">
    <property type="entry name" value="Znf_C2H2_sf"/>
</dbReference>
<dbReference type="FunFam" id="3.30.160.60:FF:001156">
    <property type="entry name" value="Zinc finger protein 407"/>
    <property type="match status" value="1"/>
</dbReference>
<feature type="compositionally biased region" description="Basic and acidic residues" evidence="13">
    <location>
        <begin position="248"/>
        <end position="257"/>
    </location>
</feature>
<dbReference type="SMART" id="SM00355">
    <property type="entry name" value="ZnF_C2H2"/>
    <property type="match status" value="13"/>
</dbReference>
<dbReference type="SUPFAM" id="SSF57667">
    <property type="entry name" value="beta-beta-alpha zinc fingers"/>
    <property type="match status" value="8"/>
</dbReference>
<keyword evidence="7" id="KW-0862">Zinc</keyword>
<evidence type="ECO:0000256" key="12">
    <source>
        <dbReference type="PROSITE-ProRule" id="PRU00042"/>
    </source>
</evidence>
<dbReference type="PANTHER" id="PTHR24379">
    <property type="entry name" value="KRAB AND ZINC FINGER DOMAIN-CONTAINING"/>
    <property type="match status" value="1"/>
</dbReference>
<feature type="domain" description="C2H2-type" evidence="15">
    <location>
        <begin position="734"/>
        <end position="761"/>
    </location>
</feature>
<dbReference type="AlphaFoldDB" id="A0A5N5T1N9"/>
<feature type="domain" description="C2H2-type" evidence="15">
    <location>
        <begin position="514"/>
        <end position="542"/>
    </location>
</feature>
<feature type="region of interest" description="Disordered" evidence="13">
    <location>
        <begin position="118"/>
        <end position="223"/>
    </location>
</feature>
<feature type="compositionally biased region" description="Low complexity" evidence="13">
    <location>
        <begin position="554"/>
        <end position="575"/>
    </location>
</feature>
<dbReference type="InterPro" id="IPR000210">
    <property type="entry name" value="BTB/POZ_dom"/>
</dbReference>
<feature type="domain" description="C2H2-type" evidence="15">
    <location>
        <begin position="838"/>
        <end position="866"/>
    </location>
</feature>
<evidence type="ECO:0000259" key="15">
    <source>
        <dbReference type="PROSITE" id="PS50157"/>
    </source>
</evidence>
<accession>A0A5N5T1N9</accession>
<protein>
    <submittedName>
        <fullName evidence="16">Zinc finger protein 84</fullName>
    </submittedName>
</protein>
<keyword evidence="8" id="KW-0805">Transcription regulation</keyword>
<evidence type="ECO:0000256" key="13">
    <source>
        <dbReference type="SAM" id="MobiDB-lite"/>
    </source>
</evidence>